<evidence type="ECO:0000256" key="4">
    <source>
        <dbReference type="PROSITE-ProRule" id="PRU00023"/>
    </source>
</evidence>
<evidence type="ECO:0000256" key="1">
    <source>
        <dbReference type="ARBA" id="ARBA00022450"/>
    </source>
</evidence>
<dbReference type="InterPro" id="IPR036736">
    <property type="entry name" value="ACP-like_sf"/>
</dbReference>
<dbReference type="InterPro" id="IPR006162">
    <property type="entry name" value="Ppantetheine_attach_site"/>
</dbReference>
<dbReference type="InterPro" id="IPR025110">
    <property type="entry name" value="AMP-bd_C"/>
</dbReference>
<feature type="repeat" description="ANK" evidence="4">
    <location>
        <begin position="697"/>
        <end position="729"/>
    </location>
</feature>
<dbReference type="InterPro" id="IPR036770">
    <property type="entry name" value="Ankyrin_rpt-contain_sf"/>
</dbReference>
<gene>
    <name evidence="9" type="ORF">PhCBS80983_g01699</name>
</gene>
<reference evidence="9 10" key="1">
    <citation type="journal article" date="2019" name="Sci. Rep.">
        <title>Comparative genomics of chytrid fungi reveal insights into the obligate biotrophic and pathogenic lifestyle of Synchytrium endobioticum.</title>
        <authorList>
            <person name="van de Vossenberg B.T.L.H."/>
            <person name="Warris S."/>
            <person name="Nguyen H.D.T."/>
            <person name="van Gent-Pelzer M.P.E."/>
            <person name="Joly D.L."/>
            <person name="van de Geest H.C."/>
            <person name="Bonants P.J.M."/>
            <person name="Smith D.S."/>
            <person name="Levesque C.A."/>
            <person name="van der Lee T.A.J."/>
        </authorList>
    </citation>
    <scope>NUCLEOTIDE SEQUENCE [LARGE SCALE GENOMIC DNA]</scope>
    <source>
        <strain evidence="9 10">CBS 809.83</strain>
    </source>
</reference>
<feature type="domain" description="AMP-dependent synthetase/ligase" evidence="6">
    <location>
        <begin position="130"/>
        <end position="369"/>
    </location>
</feature>
<dbReference type="InterPro" id="IPR009081">
    <property type="entry name" value="PP-bd_ACP"/>
</dbReference>
<accession>A0A507E9M6</accession>
<dbReference type="STRING" id="109895.A0A507E9M6"/>
<feature type="domain" description="AMP-binding enzyme C-terminal" evidence="8">
    <location>
        <begin position="427"/>
        <end position="511"/>
    </location>
</feature>
<evidence type="ECO:0000256" key="2">
    <source>
        <dbReference type="ARBA" id="ARBA00022553"/>
    </source>
</evidence>
<feature type="region of interest" description="Disordered" evidence="5">
    <location>
        <begin position="678"/>
        <end position="697"/>
    </location>
</feature>
<keyword evidence="4" id="KW-0040">ANK repeat</keyword>
<dbReference type="EMBL" id="QEAQ01000014">
    <property type="protein sequence ID" value="TPX60514.1"/>
    <property type="molecule type" value="Genomic_DNA"/>
</dbReference>
<sequence>MAPSTQMDEQWPTVPEMVSAQVASYPEATALLYYKPGGKVQRHTYSEIWKSATSLAGLLGRYLPKSPATSEGALRTEDTELHFVIAKDDESVQAFTAAYEKYENTSCDLRNPKPPPACVSLESMGPLLEQDHRSLFCLSPPSPSAVASCYFTSGSTGRFKGCLVTHRSLAAYCRAKNNAHQISRGSVCFVASAPTFDPSFGDFCATWSAGGTVASADRNVIFTTLGLCLLATSATHVLTTPSLFNTLQDAFGPAELPSLKTIALGGEPMSQATVNTWSEHVRLLNTYGVTECCVYQAYARIRAGVTRKAIGKPLSGNQLLVMTNGGDPDKILETPASEMFSLSADGGKAESQNIGELWIAGTQVGVGYLKRPELTKQKFVDHPVYGPCFRTGDVVTSFDNKGQIGWKILGRLDCQVKVRGQRIELEEIEQALLSHATSILLSKAAVVFHQESKQLVAYCVPQEADSYLAAPSKSKVLTSVLRGLCQTHLPAHMVPSRFVLTSELLTTATGKIARSVLSKQVLPPLLWNTEEDTPLYGGWTKVVEAAWADVLGLQSGGASSAHFAELGGDSLAALRVCRKISCMQGKKGEDTAVDESGNVFGELLGVLGPAELLKRPTLREFAQYLQESFGDISPPSDERVSLTTDRWVEEPGSITSELQVSAGAGAATVVDFLLRKSNARPDGETAPSEARSNGSNRRTAPLHCACLNGHLEVAQVLISHNASVGFLDQTGATPLHLASHAGPPALITLLLDQQKKFKKGSSSPLHRLDDNRQTPLHHAARSGAPAAVLTLLLNESPNPATVLEMRDTWGRTALHWAVVNGHRNVVSVLLEWGADRKVFDSNGEIPVDIAERRARCGASERGAGIGASVFGDIAKLLGGSGTTKNVGRFKESS</sequence>
<evidence type="ECO:0000313" key="9">
    <source>
        <dbReference type="EMBL" id="TPX60514.1"/>
    </source>
</evidence>
<dbReference type="GO" id="GO:0016874">
    <property type="term" value="F:ligase activity"/>
    <property type="evidence" value="ECO:0007669"/>
    <property type="project" value="UniProtKB-KW"/>
</dbReference>
<dbReference type="Gene3D" id="1.10.1200.10">
    <property type="entry name" value="ACP-like"/>
    <property type="match status" value="1"/>
</dbReference>
<keyword evidence="1" id="KW-0596">Phosphopantetheine</keyword>
<dbReference type="InterPro" id="IPR000873">
    <property type="entry name" value="AMP-dep_synth/lig_dom"/>
</dbReference>
<evidence type="ECO:0000259" key="8">
    <source>
        <dbReference type="Pfam" id="PF13193"/>
    </source>
</evidence>
<dbReference type="SMART" id="SM00248">
    <property type="entry name" value="ANK"/>
    <property type="match status" value="4"/>
</dbReference>
<dbReference type="GO" id="GO:0043041">
    <property type="term" value="P:amino acid activation for nonribosomal peptide biosynthetic process"/>
    <property type="evidence" value="ECO:0007669"/>
    <property type="project" value="TreeGrafter"/>
</dbReference>
<dbReference type="Gene3D" id="1.25.40.20">
    <property type="entry name" value="Ankyrin repeat-containing domain"/>
    <property type="match status" value="1"/>
</dbReference>
<evidence type="ECO:0000313" key="10">
    <source>
        <dbReference type="Proteomes" id="UP000318582"/>
    </source>
</evidence>
<dbReference type="InterPro" id="IPR045851">
    <property type="entry name" value="AMP-bd_C_sf"/>
</dbReference>
<dbReference type="SUPFAM" id="SSF48403">
    <property type="entry name" value="Ankyrin repeat"/>
    <property type="match status" value="1"/>
</dbReference>
<comment type="caution">
    <text evidence="9">The sequence shown here is derived from an EMBL/GenBank/DDBJ whole genome shotgun (WGS) entry which is preliminary data.</text>
</comment>
<dbReference type="Pfam" id="PF00501">
    <property type="entry name" value="AMP-binding"/>
    <property type="match status" value="1"/>
</dbReference>
<dbReference type="GO" id="GO:0005737">
    <property type="term" value="C:cytoplasm"/>
    <property type="evidence" value="ECO:0007669"/>
    <property type="project" value="TreeGrafter"/>
</dbReference>
<dbReference type="GO" id="GO:0044550">
    <property type="term" value="P:secondary metabolite biosynthetic process"/>
    <property type="evidence" value="ECO:0007669"/>
    <property type="project" value="TreeGrafter"/>
</dbReference>
<organism evidence="9 10">
    <name type="scientific">Powellomyces hirtus</name>
    <dbReference type="NCBI Taxonomy" id="109895"/>
    <lineage>
        <taxon>Eukaryota</taxon>
        <taxon>Fungi</taxon>
        <taxon>Fungi incertae sedis</taxon>
        <taxon>Chytridiomycota</taxon>
        <taxon>Chytridiomycota incertae sedis</taxon>
        <taxon>Chytridiomycetes</taxon>
        <taxon>Spizellomycetales</taxon>
        <taxon>Powellomycetaceae</taxon>
        <taxon>Powellomyces</taxon>
    </lineage>
</organism>
<dbReference type="InterPro" id="IPR002110">
    <property type="entry name" value="Ankyrin_rpt"/>
</dbReference>
<dbReference type="PANTHER" id="PTHR45527:SF1">
    <property type="entry name" value="FATTY ACID SYNTHASE"/>
    <property type="match status" value="1"/>
</dbReference>
<dbReference type="Gene3D" id="3.30.300.30">
    <property type="match status" value="1"/>
</dbReference>
<evidence type="ECO:0000256" key="5">
    <source>
        <dbReference type="SAM" id="MobiDB-lite"/>
    </source>
</evidence>
<dbReference type="GO" id="GO:0031177">
    <property type="term" value="F:phosphopantetheine binding"/>
    <property type="evidence" value="ECO:0007669"/>
    <property type="project" value="TreeGrafter"/>
</dbReference>
<dbReference type="SUPFAM" id="SSF47336">
    <property type="entry name" value="ACP-like"/>
    <property type="match status" value="1"/>
</dbReference>
<evidence type="ECO:0000259" key="7">
    <source>
        <dbReference type="Pfam" id="PF00550"/>
    </source>
</evidence>
<feature type="domain" description="Carrier" evidence="7">
    <location>
        <begin position="543"/>
        <end position="581"/>
    </location>
</feature>
<dbReference type="AlphaFoldDB" id="A0A507E9M6"/>
<evidence type="ECO:0000256" key="3">
    <source>
        <dbReference type="ARBA" id="ARBA00022598"/>
    </source>
</evidence>
<dbReference type="InterPro" id="IPR042099">
    <property type="entry name" value="ANL_N_sf"/>
</dbReference>
<keyword evidence="2" id="KW-0597">Phosphoprotein</keyword>
<dbReference type="Pfam" id="PF00550">
    <property type="entry name" value="PP-binding"/>
    <property type="match status" value="1"/>
</dbReference>
<dbReference type="PROSITE" id="PS50088">
    <property type="entry name" value="ANK_REPEAT"/>
    <property type="match status" value="3"/>
</dbReference>
<evidence type="ECO:0000259" key="6">
    <source>
        <dbReference type="Pfam" id="PF00501"/>
    </source>
</evidence>
<dbReference type="PROSITE" id="PS50297">
    <property type="entry name" value="ANK_REP_REGION"/>
    <property type="match status" value="3"/>
</dbReference>
<dbReference type="Pfam" id="PF12796">
    <property type="entry name" value="Ank_2"/>
    <property type="match status" value="2"/>
</dbReference>
<dbReference type="Gene3D" id="3.40.50.12780">
    <property type="entry name" value="N-terminal domain of ligase-like"/>
    <property type="match status" value="1"/>
</dbReference>
<name>A0A507E9M6_9FUNG</name>
<dbReference type="Pfam" id="PF13193">
    <property type="entry name" value="AMP-binding_C"/>
    <property type="match status" value="1"/>
</dbReference>
<dbReference type="PANTHER" id="PTHR45527">
    <property type="entry name" value="NONRIBOSOMAL PEPTIDE SYNTHETASE"/>
    <property type="match status" value="1"/>
</dbReference>
<dbReference type="SUPFAM" id="SSF56801">
    <property type="entry name" value="Acetyl-CoA synthetase-like"/>
    <property type="match status" value="1"/>
</dbReference>
<dbReference type="Proteomes" id="UP000318582">
    <property type="component" value="Unassembled WGS sequence"/>
</dbReference>
<feature type="repeat" description="ANK" evidence="4">
    <location>
        <begin position="730"/>
        <end position="752"/>
    </location>
</feature>
<keyword evidence="10" id="KW-1185">Reference proteome</keyword>
<proteinExistence type="predicted"/>
<dbReference type="PROSITE" id="PS00012">
    <property type="entry name" value="PHOSPHOPANTETHEINE"/>
    <property type="match status" value="1"/>
</dbReference>
<protein>
    <submittedName>
        <fullName evidence="9">Uncharacterized protein</fullName>
    </submittedName>
</protein>
<feature type="repeat" description="ANK" evidence="4">
    <location>
        <begin position="809"/>
        <end position="841"/>
    </location>
</feature>
<keyword evidence="3" id="KW-0436">Ligase</keyword>